<dbReference type="PANTHER" id="PTHR47691:SF3">
    <property type="entry name" value="HTH-TYPE TRANSCRIPTIONAL REGULATOR RV0890C-RELATED"/>
    <property type="match status" value="1"/>
</dbReference>
<organism evidence="2 3">
    <name type="scientific">Kineosporia babensis</name>
    <dbReference type="NCBI Taxonomy" id="499548"/>
    <lineage>
        <taxon>Bacteria</taxon>
        <taxon>Bacillati</taxon>
        <taxon>Actinomycetota</taxon>
        <taxon>Actinomycetes</taxon>
        <taxon>Kineosporiales</taxon>
        <taxon>Kineosporiaceae</taxon>
        <taxon>Kineosporia</taxon>
    </lineage>
</organism>
<name>A0A9X1NC88_9ACTN</name>
<dbReference type="CDD" id="cd06170">
    <property type="entry name" value="LuxR_C_like"/>
    <property type="match status" value="1"/>
</dbReference>
<feature type="domain" description="HTH luxR-type" evidence="1">
    <location>
        <begin position="1"/>
        <end position="61"/>
    </location>
</feature>
<evidence type="ECO:0000259" key="1">
    <source>
        <dbReference type="PROSITE" id="PS50043"/>
    </source>
</evidence>
<gene>
    <name evidence="2" type="ORF">LR394_11110</name>
</gene>
<dbReference type="Gene3D" id="1.10.10.10">
    <property type="entry name" value="Winged helix-like DNA-binding domain superfamily/Winged helix DNA-binding domain"/>
    <property type="match status" value="1"/>
</dbReference>
<dbReference type="SUPFAM" id="SSF46894">
    <property type="entry name" value="C-terminal effector domain of the bipartite response regulators"/>
    <property type="match status" value="1"/>
</dbReference>
<dbReference type="InterPro" id="IPR036388">
    <property type="entry name" value="WH-like_DNA-bd_sf"/>
</dbReference>
<accession>A0A9X1NC88</accession>
<sequence>MAVSDRESQVLAALGEHLTNAEIAARLFISIRTVESHVSSLLRKLGADDRRALAALAHTPSRAMPTPLTPFIGRQTEREALKAALRHHRLVTAVGPGGVGKTRLALSVATDLSSDFADGSGYVDLVPVLDPQMIAPAIAEALGIGERPGGSAADGVAGWLATRETLLLLDNCEHLLDGVVVLVERLLASSPGLRVLATSRARLLVPFEQVFPVPGLAVETDAVELFSTRATAGGNPVGHEQTQRVVALCRALDGMALAIELAAARYASLGLDGLELGLADRFRLLTGGRRMDDRHRSLRTTLDWSHALLSPPEQTALRRSSVFADPFPLPAAIAVLQDELLPPERIPAALAALADQSLLIAVPGPDGMRYRVLETVRQYGGELLNETGETEAAHRRHLLWVRSRLETDWSDTLMNEARSALTWACTQPESRAEAFALAITTAELSFRHGRPAESQRRYEQAASLAENDAVAAETWRSAAGAAVARHVGLDALRLRLQASEAALRAGDRAGAAADLAGNAELINRGPGLMATAPPEGEVARLIARGWELAGDDPSARAHLLIAEVSVHPIAEPGNRQRIEEAIALAQQTTDPLTESSALDQLTAMQLSQGDVRAAATSAIRRTEILAPLPPTSMTALEMFDSLQMGADCAVAAGDLPTARALAVRLRALPFYREELHLAASRLLMVTVFTGEWDRADELAGQFIQGWERAGQPQAGNFSRAACAAAGMYALRADEAQHQEWLRVIDGLVTPGRPISQIHVDEFFDAQVLLHQNRPDEAVQRLATPPEELDQWFSALWRPWYAALWAESAVLAGLSDPQERIRRARRSSEGNPLATAIVERAAALAEGGDRGRLLATAATLRPCRYQYARTLVLAGEPEGEQVLAELGVRAAPGE</sequence>
<dbReference type="PRINTS" id="PR00038">
    <property type="entry name" value="HTHLUXR"/>
</dbReference>
<dbReference type="SMART" id="SM00421">
    <property type="entry name" value="HTH_LUXR"/>
    <property type="match status" value="1"/>
</dbReference>
<keyword evidence="3" id="KW-1185">Reference proteome</keyword>
<protein>
    <submittedName>
        <fullName evidence="2">LuxR C-terminal-related transcriptional regulator</fullName>
    </submittedName>
</protein>
<dbReference type="AlphaFoldDB" id="A0A9X1NC88"/>
<dbReference type="GO" id="GO:0006355">
    <property type="term" value="P:regulation of DNA-templated transcription"/>
    <property type="evidence" value="ECO:0007669"/>
    <property type="project" value="InterPro"/>
</dbReference>
<dbReference type="InterPro" id="IPR000792">
    <property type="entry name" value="Tscrpt_reg_LuxR_C"/>
</dbReference>
<dbReference type="InterPro" id="IPR016032">
    <property type="entry name" value="Sig_transdc_resp-reg_C-effctor"/>
</dbReference>
<proteinExistence type="predicted"/>
<dbReference type="EMBL" id="JAJOMB010000005">
    <property type="protein sequence ID" value="MCD5311450.1"/>
    <property type="molecule type" value="Genomic_DNA"/>
</dbReference>
<dbReference type="SUPFAM" id="SSF52540">
    <property type="entry name" value="P-loop containing nucleoside triphosphate hydrolases"/>
    <property type="match status" value="1"/>
</dbReference>
<dbReference type="PROSITE" id="PS50043">
    <property type="entry name" value="HTH_LUXR_2"/>
    <property type="match status" value="1"/>
</dbReference>
<evidence type="ECO:0000313" key="2">
    <source>
        <dbReference type="EMBL" id="MCD5311450.1"/>
    </source>
</evidence>
<dbReference type="Gene3D" id="3.40.50.300">
    <property type="entry name" value="P-loop containing nucleotide triphosphate hydrolases"/>
    <property type="match status" value="1"/>
</dbReference>
<dbReference type="RefSeq" id="WP_231440649.1">
    <property type="nucleotide sequence ID" value="NZ_JAJOMB010000005.1"/>
</dbReference>
<evidence type="ECO:0000313" key="3">
    <source>
        <dbReference type="Proteomes" id="UP001138997"/>
    </source>
</evidence>
<dbReference type="InterPro" id="IPR027417">
    <property type="entry name" value="P-loop_NTPase"/>
</dbReference>
<reference evidence="2" key="1">
    <citation type="submission" date="2021-11" db="EMBL/GenBank/DDBJ databases">
        <title>Streptomyces corallinus and Kineosporia corallina sp. nov., two new coral-derived marine actinobacteria.</title>
        <authorList>
            <person name="Buangrab K."/>
            <person name="Sutthacheep M."/>
            <person name="Yeemin T."/>
            <person name="Harunari E."/>
            <person name="Igarashi Y."/>
            <person name="Sripreechasak P."/>
            <person name="Kanchanasin P."/>
            <person name="Tanasupawat S."/>
            <person name="Phongsopitanun W."/>
        </authorList>
    </citation>
    <scope>NUCLEOTIDE SEQUENCE</scope>
    <source>
        <strain evidence="2">JCM 31032</strain>
    </source>
</reference>
<comment type="caution">
    <text evidence="2">The sequence shown here is derived from an EMBL/GenBank/DDBJ whole genome shotgun (WGS) entry which is preliminary data.</text>
</comment>
<dbReference type="GO" id="GO:0003677">
    <property type="term" value="F:DNA binding"/>
    <property type="evidence" value="ECO:0007669"/>
    <property type="project" value="InterPro"/>
</dbReference>
<dbReference type="PANTHER" id="PTHR47691">
    <property type="entry name" value="REGULATOR-RELATED"/>
    <property type="match status" value="1"/>
</dbReference>
<dbReference type="Pfam" id="PF00196">
    <property type="entry name" value="GerE"/>
    <property type="match status" value="1"/>
</dbReference>
<dbReference type="Proteomes" id="UP001138997">
    <property type="component" value="Unassembled WGS sequence"/>
</dbReference>